<gene>
    <name evidence="1" type="ORF">HPB49_013069</name>
</gene>
<accession>A0ACB8DD42</accession>
<reference evidence="1" key="1">
    <citation type="submission" date="2020-05" db="EMBL/GenBank/DDBJ databases">
        <title>Large-scale comparative analyses of tick genomes elucidate their genetic diversity and vector capacities.</title>
        <authorList>
            <person name="Jia N."/>
            <person name="Wang J."/>
            <person name="Shi W."/>
            <person name="Du L."/>
            <person name="Sun Y."/>
            <person name="Zhan W."/>
            <person name="Jiang J."/>
            <person name="Wang Q."/>
            <person name="Zhang B."/>
            <person name="Ji P."/>
            <person name="Sakyi L.B."/>
            <person name="Cui X."/>
            <person name="Yuan T."/>
            <person name="Jiang B."/>
            <person name="Yang W."/>
            <person name="Lam T.T.-Y."/>
            <person name="Chang Q."/>
            <person name="Ding S."/>
            <person name="Wang X."/>
            <person name="Zhu J."/>
            <person name="Ruan X."/>
            <person name="Zhao L."/>
            <person name="Wei J."/>
            <person name="Que T."/>
            <person name="Du C."/>
            <person name="Cheng J."/>
            <person name="Dai P."/>
            <person name="Han X."/>
            <person name="Huang E."/>
            <person name="Gao Y."/>
            <person name="Liu J."/>
            <person name="Shao H."/>
            <person name="Ye R."/>
            <person name="Li L."/>
            <person name="Wei W."/>
            <person name="Wang X."/>
            <person name="Wang C."/>
            <person name="Yang T."/>
            <person name="Huo Q."/>
            <person name="Li W."/>
            <person name="Guo W."/>
            <person name="Chen H."/>
            <person name="Zhou L."/>
            <person name="Ni X."/>
            <person name="Tian J."/>
            <person name="Zhou Y."/>
            <person name="Sheng Y."/>
            <person name="Liu T."/>
            <person name="Pan Y."/>
            <person name="Xia L."/>
            <person name="Li J."/>
            <person name="Zhao F."/>
            <person name="Cao W."/>
        </authorList>
    </citation>
    <scope>NUCLEOTIDE SEQUENCE</scope>
    <source>
        <strain evidence="1">Dsil-2018</strain>
    </source>
</reference>
<dbReference type="EMBL" id="CM023471">
    <property type="protein sequence ID" value="KAH7966021.1"/>
    <property type="molecule type" value="Genomic_DNA"/>
</dbReference>
<sequence>MRVVRAPPGAPPASPQHQAPPGGLLHTEAVDIHTCALPTIAYTKIVAASAAGKGSQRTSLSFVYKGFVAGVEWDTATQDPAPELPATVPDVSGDELIEDLRSSGVPIPATVNFGNFANVDSATVSCAELTDEEIVNEVLAPVEEDSDSEENATCAAGPTNGDLAQALAVLSSCFSEDVTLSQIQADLVLRKRNTVQQSIEQFFQPQVL</sequence>
<protein>
    <submittedName>
        <fullName evidence="1">Uncharacterized protein</fullName>
    </submittedName>
</protein>
<organism evidence="1 2">
    <name type="scientific">Dermacentor silvarum</name>
    <name type="common">Tick</name>
    <dbReference type="NCBI Taxonomy" id="543639"/>
    <lineage>
        <taxon>Eukaryota</taxon>
        <taxon>Metazoa</taxon>
        <taxon>Ecdysozoa</taxon>
        <taxon>Arthropoda</taxon>
        <taxon>Chelicerata</taxon>
        <taxon>Arachnida</taxon>
        <taxon>Acari</taxon>
        <taxon>Parasitiformes</taxon>
        <taxon>Ixodida</taxon>
        <taxon>Ixodoidea</taxon>
        <taxon>Ixodidae</taxon>
        <taxon>Rhipicephalinae</taxon>
        <taxon>Dermacentor</taxon>
    </lineage>
</organism>
<evidence type="ECO:0000313" key="2">
    <source>
        <dbReference type="Proteomes" id="UP000821865"/>
    </source>
</evidence>
<proteinExistence type="predicted"/>
<comment type="caution">
    <text evidence="1">The sequence shown here is derived from an EMBL/GenBank/DDBJ whole genome shotgun (WGS) entry which is preliminary data.</text>
</comment>
<evidence type="ECO:0000313" key="1">
    <source>
        <dbReference type="EMBL" id="KAH7966021.1"/>
    </source>
</evidence>
<dbReference type="Proteomes" id="UP000821865">
    <property type="component" value="Chromosome 2"/>
</dbReference>
<name>A0ACB8DD42_DERSI</name>
<keyword evidence="2" id="KW-1185">Reference proteome</keyword>